<organism evidence="1 2">
    <name type="scientific">Torulaspora globosa</name>
    <dbReference type="NCBI Taxonomy" id="48254"/>
    <lineage>
        <taxon>Eukaryota</taxon>
        <taxon>Fungi</taxon>
        <taxon>Dikarya</taxon>
        <taxon>Ascomycota</taxon>
        <taxon>Saccharomycotina</taxon>
        <taxon>Saccharomycetes</taxon>
        <taxon>Saccharomycetales</taxon>
        <taxon>Saccharomycetaceae</taxon>
        <taxon>Torulaspora</taxon>
    </lineage>
</organism>
<reference evidence="1 2" key="1">
    <citation type="submission" date="2020-06" db="EMBL/GenBank/DDBJ databases">
        <title>The yeast mating-type switching endonuclease HO is a domesticated member of an unorthodox homing genetic element family.</title>
        <authorList>
            <person name="Coughlan A.Y."/>
            <person name="Lombardi L."/>
            <person name="Braun-Galleani S."/>
            <person name="Martos A.R."/>
            <person name="Galeote V."/>
            <person name="Bigey F."/>
            <person name="Dequin S."/>
            <person name="Byrne K.P."/>
            <person name="Wolfe K.H."/>
        </authorList>
    </citation>
    <scope>NUCLEOTIDE SEQUENCE [LARGE SCALE GENOMIC DNA]</scope>
    <source>
        <strain evidence="1 2">CBS2947</strain>
    </source>
</reference>
<evidence type="ECO:0000313" key="2">
    <source>
        <dbReference type="Proteomes" id="UP000510647"/>
    </source>
</evidence>
<dbReference type="AlphaFoldDB" id="A0A7H9HPU1"/>
<gene>
    <name evidence="1" type="ORF">HG537_0B05730</name>
</gene>
<evidence type="ECO:0000313" key="1">
    <source>
        <dbReference type="EMBL" id="QLQ79226.1"/>
    </source>
</evidence>
<dbReference type="InterPro" id="IPR018847">
    <property type="entry name" value="Monopolin_cplx_su_Mam1"/>
</dbReference>
<dbReference type="EMBL" id="CP059268">
    <property type="protein sequence ID" value="QLQ79226.1"/>
    <property type="molecule type" value="Genomic_DNA"/>
</dbReference>
<keyword evidence="2" id="KW-1185">Reference proteome</keyword>
<accession>A0A7H9HPU1</accession>
<dbReference type="Pfam" id="PF10434">
    <property type="entry name" value="MAM1"/>
    <property type="match status" value="1"/>
</dbReference>
<sequence length="273" mass="31885">MKPKLGRRVLRSRTLSDKDINAASAVAYLNKKQLKGFKNDWDGKENADPDSEQKPDIFSEEADLTTILEQKFDERNGSFLTSENLAVLQNELIKTEIEQYNCGHPLCSIENRRQIPLRLWFLFELEMMQDTGTNFRNFCYHNYVYRKIDPEWKMQNLLQDEHIPADCEFFPIQQLKIPKIELNRNYAESITEKLPVKIDKTDRKLLPTILSKRNMRSVFDHTPVRASKILSIESPSNSANLQETTTVQKEKKCMLLNKLSHLHELNSTRPSDK</sequence>
<name>A0A7H9HPU1_9SACH</name>
<dbReference type="OrthoDB" id="4060812at2759"/>
<dbReference type="Proteomes" id="UP000510647">
    <property type="component" value="Chromosome 2"/>
</dbReference>
<proteinExistence type="predicted"/>
<protein>
    <submittedName>
        <fullName evidence="1">Uncharacterized protein</fullName>
    </submittedName>
</protein>